<feature type="region of interest" description="Disordered" evidence="2">
    <location>
        <begin position="82"/>
        <end position="105"/>
    </location>
</feature>
<gene>
    <name evidence="4" type="ORF">SO802_020623</name>
</gene>
<evidence type="ECO:0000256" key="1">
    <source>
        <dbReference type="ARBA" id="ARBA00008690"/>
    </source>
</evidence>
<keyword evidence="5" id="KW-1185">Reference proteome</keyword>
<comment type="similarity">
    <text evidence="1">Belongs to the fantastic four family.</text>
</comment>
<feature type="domain" description="FAF" evidence="3">
    <location>
        <begin position="144"/>
        <end position="182"/>
    </location>
</feature>
<accession>A0AAW2CCW5</accession>
<dbReference type="PANTHER" id="PTHR33155:SF3">
    <property type="entry name" value="PROTEIN FAF-LIKE, CHLOROPLASTIC"/>
    <property type="match status" value="1"/>
</dbReference>
<dbReference type="PANTHER" id="PTHR33155">
    <property type="entry name" value="FANTASTIC FOUR-LIKE PROTEIN (DUF3049)"/>
    <property type="match status" value="1"/>
</dbReference>
<reference evidence="4 5" key="1">
    <citation type="submission" date="2024-01" db="EMBL/GenBank/DDBJ databases">
        <title>A telomere-to-telomere, gap-free genome of sweet tea (Lithocarpus litseifolius).</title>
        <authorList>
            <person name="Zhou J."/>
        </authorList>
    </citation>
    <scope>NUCLEOTIDE SEQUENCE [LARGE SCALE GENOMIC DNA]</scope>
    <source>
        <strain evidence="4">Zhou-2022a</strain>
        <tissue evidence="4">Leaf</tissue>
    </source>
</reference>
<dbReference type="AlphaFoldDB" id="A0AAW2CCW5"/>
<evidence type="ECO:0000259" key="3">
    <source>
        <dbReference type="Pfam" id="PF11250"/>
    </source>
</evidence>
<dbReference type="InterPro" id="IPR046431">
    <property type="entry name" value="FAF_dom"/>
</dbReference>
<feature type="region of interest" description="Disordered" evidence="2">
    <location>
        <begin position="129"/>
        <end position="156"/>
    </location>
</feature>
<proteinExistence type="inferred from homology"/>
<dbReference type="Proteomes" id="UP001459277">
    <property type="component" value="Unassembled WGS sequence"/>
</dbReference>
<protein>
    <recommendedName>
        <fullName evidence="3">FAF domain-containing protein</fullName>
    </recommendedName>
</protein>
<evidence type="ECO:0000256" key="2">
    <source>
        <dbReference type="SAM" id="MobiDB-lite"/>
    </source>
</evidence>
<evidence type="ECO:0000313" key="4">
    <source>
        <dbReference type="EMBL" id="KAK9995937.1"/>
    </source>
</evidence>
<organism evidence="4 5">
    <name type="scientific">Lithocarpus litseifolius</name>
    <dbReference type="NCBI Taxonomy" id="425828"/>
    <lineage>
        <taxon>Eukaryota</taxon>
        <taxon>Viridiplantae</taxon>
        <taxon>Streptophyta</taxon>
        <taxon>Embryophyta</taxon>
        <taxon>Tracheophyta</taxon>
        <taxon>Spermatophyta</taxon>
        <taxon>Magnoliopsida</taxon>
        <taxon>eudicotyledons</taxon>
        <taxon>Gunneridae</taxon>
        <taxon>Pentapetalae</taxon>
        <taxon>rosids</taxon>
        <taxon>fabids</taxon>
        <taxon>Fagales</taxon>
        <taxon>Fagaceae</taxon>
        <taxon>Lithocarpus</taxon>
    </lineage>
</organism>
<evidence type="ECO:0000313" key="5">
    <source>
        <dbReference type="Proteomes" id="UP001459277"/>
    </source>
</evidence>
<dbReference type="EMBL" id="JAZDWU010000007">
    <property type="protein sequence ID" value="KAK9995937.1"/>
    <property type="molecule type" value="Genomic_DNA"/>
</dbReference>
<dbReference type="InterPro" id="IPR021410">
    <property type="entry name" value="FAF"/>
</dbReference>
<name>A0AAW2CCW5_9ROSI</name>
<comment type="caution">
    <text evidence="4">The sequence shown here is derived from an EMBL/GenBank/DDBJ whole genome shotgun (WGS) entry which is preliminary data.</text>
</comment>
<dbReference type="Pfam" id="PF11250">
    <property type="entry name" value="FAF"/>
    <property type="match status" value="1"/>
</dbReference>
<sequence>MELNSRRKKEAIQFDLWSIMMSEMAKDKEGAPKPLPPPKRSVISMNHKSLQLCTETLGSESDPLPDISRTCNIDLELSETGSYSFSSYPPMETVKQQQGQPQEQDEKVCGAFENKEESRDCIVMGKQSHNACSSKKLSKPRSRSFPPPLPSLSRMELEPHRDNGRLVLQAVSLFPSQNQFQAML</sequence>